<organism evidence="2 3">
    <name type="scientific">Cardamine amara subsp. amara</name>
    <dbReference type="NCBI Taxonomy" id="228776"/>
    <lineage>
        <taxon>Eukaryota</taxon>
        <taxon>Viridiplantae</taxon>
        <taxon>Streptophyta</taxon>
        <taxon>Embryophyta</taxon>
        <taxon>Tracheophyta</taxon>
        <taxon>Spermatophyta</taxon>
        <taxon>Magnoliopsida</taxon>
        <taxon>eudicotyledons</taxon>
        <taxon>Gunneridae</taxon>
        <taxon>Pentapetalae</taxon>
        <taxon>rosids</taxon>
        <taxon>malvids</taxon>
        <taxon>Brassicales</taxon>
        <taxon>Brassicaceae</taxon>
        <taxon>Cardamineae</taxon>
        <taxon>Cardamine</taxon>
    </lineage>
</organism>
<dbReference type="Proteomes" id="UP001558713">
    <property type="component" value="Unassembled WGS sequence"/>
</dbReference>
<proteinExistence type="predicted"/>
<evidence type="ECO:0000259" key="1">
    <source>
        <dbReference type="Pfam" id="PF07734"/>
    </source>
</evidence>
<dbReference type="InterPro" id="IPR050796">
    <property type="entry name" value="SCF_F-box_component"/>
</dbReference>
<name>A0ABD0Z1I9_CARAN</name>
<keyword evidence="3" id="KW-1185">Reference proteome</keyword>
<dbReference type="EMBL" id="JBANAX010000939">
    <property type="protein sequence ID" value="KAL1187821.1"/>
    <property type="molecule type" value="Genomic_DNA"/>
</dbReference>
<comment type="caution">
    <text evidence="2">The sequence shown here is derived from an EMBL/GenBank/DDBJ whole genome shotgun (WGS) entry which is preliminary data.</text>
</comment>
<dbReference type="Pfam" id="PF07734">
    <property type="entry name" value="FBA_1"/>
    <property type="match status" value="1"/>
</dbReference>
<dbReference type="NCBIfam" id="TIGR01640">
    <property type="entry name" value="F_box_assoc_1"/>
    <property type="match status" value="1"/>
</dbReference>
<gene>
    <name evidence="2" type="ORF">V5N11_015789</name>
</gene>
<dbReference type="PANTHER" id="PTHR31672">
    <property type="entry name" value="BNACNNG10540D PROTEIN"/>
    <property type="match status" value="1"/>
</dbReference>
<feature type="domain" description="F-box associated beta-propeller type 1" evidence="1">
    <location>
        <begin position="8"/>
        <end position="231"/>
    </location>
</feature>
<dbReference type="AlphaFoldDB" id="A0ABD0Z1I9"/>
<evidence type="ECO:0000313" key="3">
    <source>
        <dbReference type="Proteomes" id="UP001558713"/>
    </source>
</evidence>
<dbReference type="InterPro" id="IPR017451">
    <property type="entry name" value="F-box-assoc_interact_dom"/>
</dbReference>
<evidence type="ECO:0000313" key="2">
    <source>
        <dbReference type="EMBL" id="KAL1187821.1"/>
    </source>
</evidence>
<accession>A0ABD0Z1I9</accession>
<protein>
    <submittedName>
        <fullName evidence="2">F-box only protein 15</fullName>
    </submittedName>
</protein>
<dbReference type="InterPro" id="IPR006527">
    <property type="entry name" value="F-box-assoc_dom_typ1"/>
</dbReference>
<sequence>MGGVRECRDNYKILRFSDPDPDSFLYHDRRDRKCEIYEFDSESWRNIDADFDGKVDDACEGVSVNGDMYWMAVKKNEGFILSFDFSMETFKVICPCRCYWNRRLGCFNGDRLSLFQKQEDSGEIHLWVTNKLSDRFVSFTRYFNVTSPDLPELQSQYTIARQGYFIGKHRNNIAWCEKISEEDKKWYTCITLFEIDQDGIRKEAEIGRCEAPCFFDPLKFSYVYIPSLIPVPE</sequence>
<dbReference type="PANTHER" id="PTHR31672:SF13">
    <property type="entry name" value="F-BOX PROTEIN CPR30-LIKE"/>
    <property type="match status" value="1"/>
</dbReference>
<reference evidence="2 3" key="1">
    <citation type="submission" date="2024-04" db="EMBL/GenBank/DDBJ databases">
        <title>Genome assembly C_amara_ONT_v2.</title>
        <authorList>
            <person name="Yant L."/>
            <person name="Moore C."/>
            <person name="Slenker M."/>
        </authorList>
    </citation>
    <scope>NUCLEOTIDE SEQUENCE [LARGE SCALE GENOMIC DNA]</scope>
    <source>
        <tissue evidence="2">Leaf</tissue>
    </source>
</reference>